<evidence type="ECO:0000313" key="9">
    <source>
        <dbReference type="EMBL" id="AEE17239.1"/>
    </source>
</evidence>
<dbReference type="PRINTS" id="PR00662">
    <property type="entry name" value="G6PISOMERASE"/>
</dbReference>
<keyword evidence="4 7" id="KW-0324">Glycolysis</keyword>
<feature type="active site" description="Proton donor" evidence="7">
    <location>
        <position position="357"/>
    </location>
</feature>
<evidence type="ECO:0000256" key="4">
    <source>
        <dbReference type="ARBA" id="ARBA00023152"/>
    </source>
</evidence>
<evidence type="ECO:0000256" key="3">
    <source>
        <dbReference type="ARBA" id="ARBA00022432"/>
    </source>
</evidence>
<dbReference type="UniPathway" id="UPA00138"/>
<dbReference type="InterPro" id="IPR018189">
    <property type="entry name" value="Phosphoglucose_isomerase_CS"/>
</dbReference>
<evidence type="ECO:0000256" key="1">
    <source>
        <dbReference type="ARBA" id="ARBA00004926"/>
    </source>
</evidence>
<dbReference type="GO" id="GO:0097367">
    <property type="term" value="F:carbohydrate derivative binding"/>
    <property type="evidence" value="ECO:0007669"/>
    <property type="project" value="InterPro"/>
</dbReference>
<keyword evidence="3 7" id="KW-0312">Gluconeogenesis</keyword>
<evidence type="ECO:0000256" key="6">
    <source>
        <dbReference type="ARBA" id="ARBA00029321"/>
    </source>
</evidence>
<dbReference type="Pfam" id="PF00342">
    <property type="entry name" value="PGI"/>
    <property type="match status" value="1"/>
</dbReference>
<comment type="catalytic activity">
    <reaction evidence="6 7 8">
        <text>alpha-D-glucose 6-phosphate = beta-D-fructose 6-phosphate</text>
        <dbReference type="Rhea" id="RHEA:11816"/>
        <dbReference type="ChEBI" id="CHEBI:57634"/>
        <dbReference type="ChEBI" id="CHEBI:58225"/>
        <dbReference type="EC" id="5.3.1.9"/>
    </reaction>
</comment>
<dbReference type="GO" id="GO:0005829">
    <property type="term" value="C:cytosol"/>
    <property type="evidence" value="ECO:0007669"/>
    <property type="project" value="TreeGrafter"/>
</dbReference>
<comment type="pathway">
    <text evidence="1 7 8">Carbohydrate degradation; glycolysis; D-glyceraldehyde 3-phosphate and glycerone phosphate from D-glucose: step 2/4.</text>
</comment>
<dbReference type="GO" id="GO:0051156">
    <property type="term" value="P:glucose 6-phosphate metabolic process"/>
    <property type="evidence" value="ECO:0007669"/>
    <property type="project" value="TreeGrafter"/>
</dbReference>
<evidence type="ECO:0000256" key="5">
    <source>
        <dbReference type="ARBA" id="ARBA00023235"/>
    </source>
</evidence>
<dbReference type="AlphaFoldDB" id="F4LIL4"/>
<evidence type="ECO:0000313" key="10">
    <source>
        <dbReference type="Proteomes" id="UP000006546"/>
    </source>
</evidence>
<dbReference type="Proteomes" id="UP000006546">
    <property type="component" value="Chromosome"/>
</dbReference>
<dbReference type="GO" id="GO:0048029">
    <property type="term" value="F:monosaccharide binding"/>
    <property type="evidence" value="ECO:0007669"/>
    <property type="project" value="TreeGrafter"/>
</dbReference>
<dbReference type="eggNOG" id="COG0166">
    <property type="taxonomic scope" value="Bacteria"/>
</dbReference>
<comment type="subcellular location">
    <subcellularLocation>
        <location evidence="7">Cytoplasm</location>
    </subcellularLocation>
</comment>
<dbReference type="RefSeq" id="WP_013758943.1">
    <property type="nucleotide sequence ID" value="NC_015500.1"/>
</dbReference>
<evidence type="ECO:0000256" key="8">
    <source>
        <dbReference type="RuleBase" id="RU000612"/>
    </source>
</evidence>
<dbReference type="PROSITE" id="PS51463">
    <property type="entry name" value="P_GLUCOSE_ISOMERASE_3"/>
    <property type="match status" value="1"/>
</dbReference>
<proteinExistence type="inferred from homology"/>
<dbReference type="PANTHER" id="PTHR11469:SF1">
    <property type="entry name" value="GLUCOSE-6-PHOSPHATE ISOMERASE"/>
    <property type="match status" value="1"/>
</dbReference>
<keyword evidence="5 7" id="KW-0413">Isomerase</keyword>
<reference evidence="10" key="1">
    <citation type="submission" date="2011-04" db="EMBL/GenBank/DDBJ databases">
        <title>The complete genome of Treponema brennaborense DSM 12168.</title>
        <authorList>
            <person name="Lucas S."/>
            <person name="Han J."/>
            <person name="Lapidus A."/>
            <person name="Bruce D."/>
            <person name="Goodwin L."/>
            <person name="Pitluck S."/>
            <person name="Peters L."/>
            <person name="Kyrpides N."/>
            <person name="Mavromatis K."/>
            <person name="Ivanova N."/>
            <person name="Mikhailova N."/>
            <person name="Pagani I."/>
            <person name="Teshima H."/>
            <person name="Detter J.C."/>
            <person name="Tapia R."/>
            <person name="Han C."/>
            <person name="Land M."/>
            <person name="Hauser L."/>
            <person name="Markowitz V."/>
            <person name="Cheng J.-F."/>
            <person name="Hugenholtz P."/>
            <person name="Woyke T."/>
            <person name="Wu D."/>
            <person name="Gronow S."/>
            <person name="Wellnitz S."/>
            <person name="Brambilla E."/>
            <person name="Klenk H.-P."/>
            <person name="Eisen J.A."/>
        </authorList>
    </citation>
    <scope>NUCLEOTIDE SEQUENCE [LARGE SCALE GENOMIC DNA]</scope>
    <source>
        <strain evidence="10">DSM 12168 / CIP 105900 / DD5/3</strain>
    </source>
</reference>
<dbReference type="InterPro" id="IPR035476">
    <property type="entry name" value="SIS_PGI_1"/>
</dbReference>
<dbReference type="GO" id="GO:0006096">
    <property type="term" value="P:glycolytic process"/>
    <property type="evidence" value="ECO:0007669"/>
    <property type="project" value="UniProtKB-UniRule"/>
</dbReference>
<dbReference type="SUPFAM" id="SSF53697">
    <property type="entry name" value="SIS domain"/>
    <property type="match status" value="1"/>
</dbReference>
<keyword evidence="7" id="KW-0963">Cytoplasm</keyword>
<dbReference type="STRING" id="906968.Trebr_1819"/>
<dbReference type="CDD" id="cd05016">
    <property type="entry name" value="SIS_PGI_2"/>
    <property type="match status" value="1"/>
</dbReference>
<dbReference type="UniPathway" id="UPA00109">
    <property type="reaction ID" value="UER00181"/>
</dbReference>
<comment type="pathway">
    <text evidence="7">Carbohydrate biosynthesis; gluconeogenesis.</text>
</comment>
<dbReference type="NCBIfam" id="NF010695">
    <property type="entry name" value="PRK14095.1"/>
    <property type="match status" value="1"/>
</dbReference>
<dbReference type="EC" id="5.3.1.9" evidence="7"/>
<dbReference type="GO" id="GO:0006094">
    <property type="term" value="P:gluconeogenesis"/>
    <property type="evidence" value="ECO:0007669"/>
    <property type="project" value="UniProtKB-UniRule"/>
</dbReference>
<dbReference type="InterPro" id="IPR001672">
    <property type="entry name" value="G6P_Isomerase"/>
</dbReference>
<dbReference type="OrthoDB" id="140919at2"/>
<gene>
    <name evidence="7" type="primary">pgi</name>
    <name evidence="9" type="ordered locus">Trebr_1819</name>
</gene>
<accession>F4LIL4</accession>
<dbReference type="InterPro" id="IPR023096">
    <property type="entry name" value="G6P_Isomerase_C"/>
</dbReference>
<evidence type="ECO:0000256" key="7">
    <source>
        <dbReference type="HAMAP-Rule" id="MF_00473"/>
    </source>
</evidence>
<dbReference type="Gene3D" id="1.10.1390.10">
    <property type="match status" value="1"/>
</dbReference>
<name>F4LIL4_TREBD</name>
<dbReference type="GO" id="GO:0004347">
    <property type="term" value="F:glucose-6-phosphate isomerase activity"/>
    <property type="evidence" value="ECO:0007669"/>
    <property type="project" value="UniProtKB-UniRule"/>
</dbReference>
<dbReference type="CDD" id="cd05015">
    <property type="entry name" value="SIS_PGI_1"/>
    <property type="match status" value="1"/>
</dbReference>
<keyword evidence="10" id="KW-1185">Reference proteome</keyword>
<dbReference type="HOGENOM" id="CLU_017947_3_1_12"/>
<dbReference type="InterPro" id="IPR046348">
    <property type="entry name" value="SIS_dom_sf"/>
</dbReference>
<protein>
    <recommendedName>
        <fullName evidence="7">Glucose-6-phosphate isomerase</fullName>
        <shortName evidence="7">GPI</shortName>
        <ecNumber evidence="7">5.3.1.9</ecNumber>
    </recommendedName>
    <alternativeName>
        <fullName evidence="7">Phosphoglucose isomerase</fullName>
        <shortName evidence="7">PGI</shortName>
    </alternativeName>
    <alternativeName>
        <fullName evidence="7">Phosphohexose isomerase</fullName>
        <shortName evidence="7">PHI</shortName>
    </alternativeName>
</protein>
<evidence type="ECO:0000256" key="2">
    <source>
        <dbReference type="ARBA" id="ARBA00006604"/>
    </source>
</evidence>
<sequence>MINWENLDKLESFKKLQSLRNLVSVQQELAGTGGAERVAKYAVPMSAGLTYNYAAKQINTQLLTVLQALSDEAQLVQKFEALYNGDVINTGEKRKVLHHLVRGQLGKDVEYDGKNARAFYKAQQDAIAAFAGNVHDGKITNAKGEKFTTVIQIGIGGSDLGPRAMYLALEQWARAHGTLKMNAKFISNVDPDDGAGVIASADLAHSLFILVSKSGTTQETLANELFVKDFLSKAGLDPAKHMIAVTSETSPLANNPAYLASFYIDDFIGGRFSSTSAVGGAVLSLAFGSAAFADFLTGAHEADVSAKNADITKNAALLDALIGLYERNVQGYPATAILPYSQALSRFPAHLQQADMESNGKQVNRRGEPVAYATGPVIFGEPGTNGQHSFYQLLHQGTDIVPLQFVGFLDNQSGKDVTVDGSTSQKKLCANLAAQIVAFACGKQDTDPNKNFPGGRPSSLIYGKTLTPESLGALLAHYENKIMFQGFLWNLNSFDQEGVQLGKKLTKQVLSGGTDGALKAFANIFGI</sequence>
<dbReference type="Gene3D" id="3.40.50.10490">
    <property type="entry name" value="Glucose-6-phosphate isomerase like protein, domain 1"/>
    <property type="match status" value="2"/>
</dbReference>
<dbReference type="PROSITE" id="PS00765">
    <property type="entry name" value="P_GLUCOSE_ISOMERASE_1"/>
    <property type="match status" value="1"/>
</dbReference>
<dbReference type="KEGG" id="tbe:Trebr_1819"/>
<feature type="active site" evidence="7">
    <location>
        <position position="503"/>
    </location>
</feature>
<dbReference type="PANTHER" id="PTHR11469">
    <property type="entry name" value="GLUCOSE-6-PHOSPHATE ISOMERASE"/>
    <property type="match status" value="1"/>
</dbReference>
<dbReference type="EMBL" id="CP002696">
    <property type="protein sequence ID" value="AEE17239.1"/>
    <property type="molecule type" value="Genomic_DNA"/>
</dbReference>
<organism evidence="9 10">
    <name type="scientific">Treponema brennaborense (strain DSM 12168 / CIP 105900 / DD5/3)</name>
    <dbReference type="NCBI Taxonomy" id="906968"/>
    <lineage>
        <taxon>Bacteria</taxon>
        <taxon>Pseudomonadati</taxon>
        <taxon>Spirochaetota</taxon>
        <taxon>Spirochaetia</taxon>
        <taxon>Spirochaetales</taxon>
        <taxon>Treponemataceae</taxon>
        <taxon>Treponema</taxon>
    </lineage>
</organism>
<comment type="function">
    <text evidence="7">Catalyzes the reversible isomerization of glucose-6-phosphate to fructose-6-phosphate.</text>
</comment>
<dbReference type="InterPro" id="IPR035482">
    <property type="entry name" value="SIS_PGI_2"/>
</dbReference>
<dbReference type="HAMAP" id="MF_00473">
    <property type="entry name" value="G6P_isomerase"/>
    <property type="match status" value="1"/>
</dbReference>
<feature type="active site" evidence="7">
    <location>
        <position position="388"/>
    </location>
</feature>
<dbReference type="PROSITE" id="PS00174">
    <property type="entry name" value="P_GLUCOSE_ISOMERASE_2"/>
    <property type="match status" value="1"/>
</dbReference>
<comment type="similarity">
    <text evidence="2 7 8">Belongs to the GPI family.</text>
</comment>